<evidence type="ECO:0000256" key="3">
    <source>
        <dbReference type="ARBA" id="ARBA00015212"/>
    </source>
</evidence>
<protein>
    <recommendedName>
        <fullName evidence="3 7">Nuclear nucleic acid-binding protein C1D</fullName>
    </recommendedName>
</protein>
<dbReference type="InterPro" id="IPR011082">
    <property type="entry name" value="Exosome-assoc_fac/DNA_repair"/>
</dbReference>
<sequence length="172" mass="19148">MASSISNEDGIPRELKEKLATFDTHLSELEAGLSPLLATNRLDLSKQLDAIDEAKTDLVAAYAINSLFWMYLNVCGVNPKEHSVKQELTRIQSYMTRVKEIEDKKKAPKLNKAVTKRYIRSALWKAAQDKTEGNGSEPGTAAPAAAQSSHTSHTQPSKMADKDGRKRKRDHR</sequence>
<dbReference type="GO" id="GO:0005730">
    <property type="term" value="C:nucleolus"/>
    <property type="evidence" value="ECO:0007669"/>
    <property type="project" value="UniProtKB-SubCell"/>
</dbReference>
<dbReference type="PANTHER" id="PTHR15341">
    <property type="entry name" value="SUN-COR STEROID HORMONE RECEPTOR CO-REPRESSOR"/>
    <property type="match status" value="1"/>
</dbReference>
<dbReference type="GO" id="GO:0003723">
    <property type="term" value="F:RNA binding"/>
    <property type="evidence" value="ECO:0007669"/>
    <property type="project" value="UniProtKB-UniRule"/>
</dbReference>
<evidence type="ECO:0000256" key="8">
    <source>
        <dbReference type="SAM" id="MobiDB-lite"/>
    </source>
</evidence>
<feature type="region of interest" description="Disordered" evidence="8">
    <location>
        <begin position="127"/>
        <end position="172"/>
    </location>
</feature>
<dbReference type="Pfam" id="PF04000">
    <property type="entry name" value="Sas10_Utp3"/>
    <property type="match status" value="1"/>
</dbReference>
<dbReference type="EMBL" id="HACG01006622">
    <property type="protein sequence ID" value="CEK53487.1"/>
    <property type="molecule type" value="Transcribed_RNA"/>
</dbReference>
<evidence type="ECO:0000313" key="9">
    <source>
        <dbReference type="EMBL" id="CEK53487.1"/>
    </source>
</evidence>
<accession>A0A0B6YAZ6</accession>
<comment type="function">
    <text evidence="7">Plays a role in the recruitment of the exosome to pre-rRNA to mediate the 3'-5' end processing of the 5.8S rRNA.</text>
</comment>
<dbReference type="GO" id="GO:0010468">
    <property type="term" value="P:regulation of gene expression"/>
    <property type="evidence" value="ECO:0007669"/>
    <property type="project" value="TreeGrafter"/>
</dbReference>
<dbReference type="GO" id="GO:0003677">
    <property type="term" value="F:DNA binding"/>
    <property type="evidence" value="ECO:0007669"/>
    <property type="project" value="UniProtKB-KW"/>
</dbReference>
<proteinExistence type="inferred from homology"/>
<dbReference type="GO" id="GO:0000460">
    <property type="term" value="P:maturation of 5.8S rRNA"/>
    <property type="evidence" value="ECO:0007669"/>
    <property type="project" value="TreeGrafter"/>
</dbReference>
<dbReference type="GO" id="GO:0005737">
    <property type="term" value="C:cytoplasm"/>
    <property type="evidence" value="ECO:0007669"/>
    <property type="project" value="UniProtKB-SubCell"/>
</dbReference>
<keyword evidence="6 7" id="KW-0539">Nucleus</keyword>
<organism evidence="9">
    <name type="scientific">Arion vulgaris</name>
    <dbReference type="NCBI Taxonomy" id="1028688"/>
    <lineage>
        <taxon>Eukaryota</taxon>
        <taxon>Metazoa</taxon>
        <taxon>Spiralia</taxon>
        <taxon>Lophotrochozoa</taxon>
        <taxon>Mollusca</taxon>
        <taxon>Gastropoda</taxon>
        <taxon>Heterobranchia</taxon>
        <taxon>Euthyneura</taxon>
        <taxon>Panpulmonata</taxon>
        <taxon>Eupulmonata</taxon>
        <taxon>Stylommatophora</taxon>
        <taxon>Helicina</taxon>
        <taxon>Arionoidea</taxon>
        <taxon>Arionidae</taxon>
        <taxon>Arion</taxon>
    </lineage>
</organism>
<comment type="subcellular location">
    <subcellularLocation>
        <location evidence="7">Cytoplasm</location>
    </subcellularLocation>
    <subcellularLocation>
        <location evidence="7">Nucleus</location>
        <location evidence="7">Nucleolus</location>
    </subcellularLocation>
    <subcellularLocation>
        <location evidence="1 7">Nucleus</location>
    </subcellularLocation>
</comment>
<evidence type="ECO:0000256" key="4">
    <source>
        <dbReference type="ARBA" id="ARBA00022552"/>
    </source>
</evidence>
<comment type="similarity">
    <text evidence="2 7">Belongs to the C1D family.</text>
</comment>
<comment type="subunit">
    <text evidence="7">Monomer and homodimer.</text>
</comment>
<dbReference type="AlphaFoldDB" id="A0A0B6YAZ6"/>
<evidence type="ECO:0000256" key="6">
    <source>
        <dbReference type="ARBA" id="ARBA00023242"/>
    </source>
</evidence>
<feature type="compositionally biased region" description="Polar residues" evidence="8">
    <location>
        <begin position="146"/>
        <end position="157"/>
    </location>
</feature>
<evidence type="ECO:0000256" key="7">
    <source>
        <dbReference type="RuleBase" id="RU368003"/>
    </source>
</evidence>
<evidence type="ECO:0000256" key="1">
    <source>
        <dbReference type="ARBA" id="ARBA00004123"/>
    </source>
</evidence>
<reference evidence="9" key="1">
    <citation type="submission" date="2014-12" db="EMBL/GenBank/DDBJ databases">
        <title>Insight into the proteome of Arion vulgaris.</title>
        <authorList>
            <person name="Aradska J."/>
            <person name="Bulat T."/>
            <person name="Smidak R."/>
            <person name="Sarate P."/>
            <person name="Gangsoo J."/>
            <person name="Sialana F."/>
            <person name="Bilban M."/>
            <person name="Lubec G."/>
        </authorList>
    </citation>
    <scope>NUCLEOTIDE SEQUENCE</scope>
    <source>
        <tissue evidence="9">Skin</tissue>
    </source>
</reference>
<keyword evidence="7" id="KW-0238">DNA-binding</keyword>
<gene>
    <name evidence="9" type="primary">ORF20454</name>
</gene>
<name>A0A0B6YAZ6_9EUPU</name>
<keyword evidence="5 7" id="KW-0694">RNA-binding</keyword>
<keyword evidence="7" id="KW-0963">Cytoplasm</keyword>
<keyword evidence="4 7" id="KW-0698">rRNA processing</keyword>
<evidence type="ECO:0000256" key="2">
    <source>
        <dbReference type="ARBA" id="ARBA00009154"/>
    </source>
</evidence>
<evidence type="ECO:0000256" key="5">
    <source>
        <dbReference type="ARBA" id="ARBA00022884"/>
    </source>
</evidence>
<dbReference type="PANTHER" id="PTHR15341:SF3">
    <property type="entry name" value="NUCLEAR NUCLEIC ACID-BINDING PROTEIN C1D"/>
    <property type="match status" value="1"/>
</dbReference>
<dbReference type="InterPro" id="IPR007146">
    <property type="entry name" value="Sas10/Utp3/C1D"/>
</dbReference>
<dbReference type="GO" id="GO:0000178">
    <property type="term" value="C:exosome (RNase complex)"/>
    <property type="evidence" value="ECO:0007669"/>
    <property type="project" value="TreeGrafter"/>
</dbReference>